<dbReference type="Gene3D" id="2.60.40.10">
    <property type="entry name" value="Immunoglobulins"/>
    <property type="match status" value="1"/>
</dbReference>
<dbReference type="EMBL" id="BJXL01000183">
    <property type="protein sequence ID" value="GEM85166.1"/>
    <property type="molecule type" value="Genomic_DNA"/>
</dbReference>
<dbReference type="InterPro" id="IPR013783">
    <property type="entry name" value="Ig-like_fold"/>
</dbReference>
<name>A0A511R886_9DEIN</name>
<evidence type="ECO:0008006" key="3">
    <source>
        <dbReference type="Google" id="ProtNLM"/>
    </source>
</evidence>
<reference evidence="1 2" key="1">
    <citation type="submission" date="2019-07" db="EMBL/GenBank/DDBJ databases">
        <title>Whole genome shotgun sequence of Meiothermus hypogaeus NBRC 106114.</title>
        <authorList>
            <person name="Hosoyama A."/>
            <person name="Uohara A."/>
            <person name="Ohji S."/>
            <person name="Ichikawa N."/>
        </authorList>
    </citation>
    <scope>NUCLEOTIDE SEQUENCE [LARGE SCALE GENOMIC DNA]</scope>
    <source>
        <strain evidence="1 2">NBRC 106114</strain>
    </source>
</reference>
<evidence type="ECO:0000313" key="1">
    <source>
        <dbReference type="EMBL" id="GEM85166.1"/>
    </source>
</evidence>
<proteinExistence type="predicted"/>
<organism evidence="1 2">
    <name type="scientific">Meiothermus hypogaeus NBRC 106114</name>
    <dbReference type="NCBI Taxonomy" id="1227553"/>
    <lineage>
        <taxon>Bacteria</taxon>
        <taxon>Thermotogati</taxon>
        <taxon>Deinococcota</taxon>
        <taxon>Deinococci</taxon>
        <taxon>Thermales</taxon>
        <taxon>Thermaceae</taxon>
        <taxon>Meiothermus</taxon>
    </lineage>
</organism>
<sequence>MARAWTTYDWIKLLGTILLLILLFFCISRPGSAAIAPTLTTPAPGTLQGPTVDLSGTGTPGGFIQLLLNGNKVGVPVRIGSDGRWALPGFNFGAPGNYTLTLQPVNARGTSLGPGTDLSFTVPAPAGNLQISEPASGAQVPAGTFQLRGVGTPGEELEVFEDNTSLGRVTVNPDGTWTLAVPPPMAGEHTYEVRGASATTSIQVTVAAAARTAADCTKDFTLSFSNGQTVARPFRFGGEGAGQGYTVTVKRGERIVGSRDVPLDATCGWSYRSDPGPGPITYEVRPIGAPPSDPPLQTINLTVR</sequence>
<dbReference type="AlphaFoldDB" id="A0A511R886"/>
<dbReference type="RefSeq" id="WP_119342133.1">
    <property type="nucleotide sequence ID" value="NZ_BJXL01000183.1"/>
</dbReference>
<comment type="caution">
    <text evidence="1">The sequence shown here is derived from an EMBL/GenBank/DDBJ whole genome shotgun (WGS) entry which is preliminary data.</text>
</comment>
<evidence type="ECO:0000313" key="2">
    <source>
        <dbReference type="Proteomes" id="UP000321197"/>
    </source>
</evidence>
<protein>
    <recommendedName>
        <fullName evidence="3">Bacterial Ig-like domain-containing protein</fullName>
    </recommendedName>
</protein>
<dbReference type="OrthoDB" id="53198at2"/>
<accession>A0A511R886</accession>
<gene>
    <name evidence="1" type="ORF">MHY01S_33320</name>
</gene>
<dbReference type="Proteomes" id="UP000321197">
    <property type="component" value="Unassembled WGS sequence"/>
</dbReference>